<dbReference type="OrthoDB" id="6159739at2759"/>
<feature type="domain" description="THD" evidence="10">
    <location>
        <begin position="217"/>
        <end position="351"/>
    </location>
</feature>
<dbReference type="EMBL" id="LNIX01000007">
    <property type="protein sequence ID" value="OXA51487.1"/>
    <property type="molecule type" value="Genomic_DNA"/>
</dbReference>
<dbReference type="Proteomes" id="UP000198287">
    <property type="component" value="Unassembled WGS sequence"/>
</dbReference>
<evidence type="ECO:0000256" key="4">
    <source>
        <dbReference type="ARBA" id="ARBA00022525"/>
    </source>
</evidence>
<dbReference type="Pfam" id="PF00229">
    <property type="entry name" value="TNF"/>
    <property type="match status" value="1"/>
</dbReference>
<evidence type="ECO:0000256" key="7">
    <source>
        <dbReference type="SAM" id="Coils"/>
    </source>
</evidence>
<comment type="subcellular location">
    <subcellularLocation>
        <location evidence="1">Secreted</location>
    </subcellularLocation>
</comment>
<sequence length="353" mass="39677">MTGEKMREVLIAPVMGHRDDGSWSILRALAMTSLLLLVTLSAVRYESKINRLEARLEILETESILKEALGLQVKVSDLMGGEIKFMDNPVSETKEPPRREKREANPLRPSQHIVRNEQDETYFTKGRQGGYVRPSGVHEMYERLPPKSEEVGYQSPPIDYSQQAAVQTRAAPTSGQTYIPPVQRVGHGPDQVSARVIRYNRRDNDHMDTKQTTTSTVAGHFVADVSNFTSSDNPRLRNSNGIFQIWKPASWMNSGNFLLDSKDGVVTVQKGGIFHIYAQIHYHDEQQQNSFVVDVNDSPLLQCTTQNGSNSCFTAGLTELQRGDRIVIKNLGVDRFSIYKPEKSFFGLVKVGH</sequence>
<dbReference type="GO" id="GO:0005615">
    <property type="term" value="C:extracellular space"/>
    <property type="evidence" value="ECO:0007669"/>
    <property type="project" value="UniProtKB-KW"/>
</dbReference>
<dbReference type="SUPFAM" id="SSF49842">
    <property type="entry name" value="TNF-like"/>
    <property type="match status" value="1"/>
</dbReference>
<keyword evidence="7" id="KW-0175">Coiled coil</keyword>
<reference evidence="11 12" key="1">
    <citation type="submission" date="2015-12" db="EMBL/GenBank/DDBJ databases">
        <title>The genome of Folsomia candida.</title>
        <authorList>
            <person name="Faddeeva A."/>
            <person name="Derks M.F."/>
            <person name="Anvar Y."/>
            <person name="Smit S."/>
            <person name="Van Straalen N."/>
            <person name="Roelofs D."/>
        </authorList>
    </citation>
    <scope>NUCLEOTIDE SEQUENCE [LARGE SCALE GENOMIC DNA]</scope>
    <source>
        <strain evidence="11 12">VU population</strain>
        <tissue evidence="11">Whole body</tissue>
    </source>
</reference>
<keyword evidence="6" id="KW-0325">Glycoprotein</keyword>
<keyword evidence="9" id="KW-1133">Transmembrane helix</keyword>
<dbReference type="GO" id="GO:0006955">
    <property type="term" value="P:immune response"/>
    <property type="evidence" value="ECO:0007669"/>
    <property type="project" value="InterPro"/>
</dbReference>
<evidence type="ECO:0000256" key="6">
    <source>
        <dbReference type="ARBA" id="ARBA00023180"/>
    </source>
</evidence>
<keyword evidence="9" id="KW-0472">Membrane</keyword>
<dbReference type="GO" id="GO:0005164">
    <property type="term" value="F:tumor necrosis factor receptor binding"/>
    <property type="evidence" value="ECO:0007669"/>
    <property type="project" value="InterPro"/>
</dbReference>
<dbReference type="InterPro" id="IPR006052">
    <property type="entry name" value="TNF_dom"/>
</dbReference>
<feature type="compositionally biased region" description="Basic and acidic residues" evidence="8">
    <location>
        <begin position="92"/>
        <end position="105"/>
    </location>
</feature>
<gene>
    <name evidence="11" type="ORF">Fcan01_13369</name>
</gene>
<evidence type="ECO:0000256" key="3">
    <source>
        <dbReference type="ARBA" id="ARBA00022514"/>
    </source>
</evidence>
<evidence type="ECO:0000256" key="8">
    <source>
        <dbReference type="SAM" id="MobiDB-lite"/>
    </source>
</evidence>
<proteinExistence type="inferred from homology"/>
<dbReference type="PROSITE" id="PS50049">
    <property type="entry name" value="THD_2"/>
    <property type="match status" value="1"/>
</dbReference>
<dbReference type="InterPro" id="IPR008983">
    <property type="entry name" value="Tumour_necrosis_fac-like_dom"/>
</dbReference>
<dbReference type="PANTHER" id="PTHR15151">
    <property type="entry name" value="PROTEIN EIGER"/>
    <property type="match status" value="1"/>
</dbReference>
<comment type="caution">
    <text evidence="11">The sequence shown here is derived from an EMBL/GenBank/DDBJ whole genome shotgun (WGS) entry which is preliminary data.</text>
</comment>
<evidence type="ECO:0000256" key="5">
    <source>
        <dbReference type="ARBA" id="ARBA00023157"/>
    </source>
</evidence>
<keyword evidence="4" id="KW-0964">Secreted</keyword>
<dbReference type="Gene3D" id="2.60.120.40">
    <property type="match status" value="1"/>
</dbReference>
<accession>A0A226E3E8</accession>
<evidence type="ECO:0000256" key="2">
    <source>
        <dbReference type="ARBA" id="ARBA00008670"/>
    </source>
</evidence>
<dbReference type="InterPro" id="IPR051748">
    <property type="entry name" value="TNF_Ligand_Superfamily"/>
</dbReference>
<feature type="transmembrane region" description="Helical" evidence="9">
    <location>
        <begin position="25"/>
        <end position="45"/>
    </location>
</feature>
<protein>
    <submittedName>
        <fullName evidence="11">Ectodysplasin-A</fullName>
    </submittedName>
</protein>
<evidence type="ECO:0000256" key="1">
    <source>
        <dbReference type="ARBA" id="ARBA00004613"/>
    </source>
</evidence>
<evidence type="ECO:0000259" key="10">
    <source>
        <dbReference type="PROSITE" id="PS50049"/>
    </source>
</evidence>
<keyword evidence="5" id="KW-1015">Disulfide bond</keyword>
<dbReference type="PANTHER" id="PTHR15151:SF24">
    <property type="entry name" value="A PROLIFERATION-INDUCING LIGAND-LIKE PROTEIN-RELATED"/>
    <property type="match status" value="1"/>
</dbReference>
<dbReference type="GO" id="GO:0005125">
    <property type="term" value="F:cytokine activity"/>
    <property type="evidence" value="ECO:0007669"/>
    <property type="project" value="UniProtKB-KW"/>
</dbReference>
<dbReference type="AlphaFoldDB" id="A0A226E3E8"/>
<feature type="coiled-coil region" evidence="7">
    <location>
        <begin position="42"/>
        <end position="69"/>
    </location>
</feature>
<keyword evidence="9" id="KW-0812">Transmembrane</keyword>
<organism evidence="11 12">
    <name type="scientific">Folsomia candida</name>
    <name type="common">Springtail</name>
    <dbReference type="NCBI Taxonomy" id="158441"/>
    <lineage>
        <taxon>Eukaryota</taxon>
        <taxon>Metazoa</taxon>
        <taxon>Ecdysozoa</taxon>
        <taxon>Arthropoda</taxon>
        <taxon>Hexapoda</taxon>
        <taxon>Collembola</taxon>
        <taxon>Entomobryomorpha</taxon>
        <taxon>Isotomoidea</taxon>
        <taxon>Isotomidae</taxon>
        <taxon>Proisotominae</taxon>
        <taxon>Folsomia</taxon>
    </lineage>
</organism>
<name>A0A226E3E8_FOLCA</name>
<keyword evidence="12" id="KW-1185">Reference proteome</keyword>
<feature type="region of interest" description="Disordered" evidence="8">
    <location>
        <begin position="86"/>
        <end position="109"/>
    </location>
</feature>
<keyword evidence="3" id="KW-0202">Cytokine</keyword>
<evidence type="ECO:0000256" key="9">
    <source>
        <dbReference type="SAM" id="Phobius"/>
    </source>
</evidence>
<dbReference type="STRING" id="158441.A0A226E3E8"/>
<evidence type="ECO:0000313" key="11">
    <source>
        <dbReference type="EMBL" id="OXA51487.1"/>
    </source>
</evidence>
<dbReference type="GO" id="GO:0016020">
    <property type="term" value="C:membrane"/>
    <property type="evidence" value="ECO:0007669"/>
    <property type="project" value="InterPro"/>
</dbReference>
<comment type="similarity">
    <text evidence="2">Belongs to the tumor necrosis factor family.</text>
</comment>
<evidence type="ECO:0000313" key="12">
    <source>
        <dbReference type="Proteomes" id="UP000198287"/>
    </source>
</evidence>